<dbReference type="AlphaFoldDB" id="A0A0M4D7F0"/>
<evidence type="ECO:0000256" key="3">
    <source>
        <dbReference type="ARBA" id="ARBA00022598"/>
    </source>
</evidence>
<dbReference type="Gene3D" id="3.40.50.880">
    <property type="match status" value="1"/>
</dbReference>
<dbReference type="PANTHER" id="PTHR43873:SF1">
    <property type="entry name" value="COBYRINATE A,C-DIAMIDE SYNTHASE"/>
    <property type="match status" value="1"/>
</dbReference>
<dbReference type="NCBIfam" id="NF002204">
    <property type="entry name" value="PRK01077.1"/>
    <property type="match status" value="1"/>
</dbReference>
<evidence type="ECO:0000259" key="10">
    <source>
        <dbReference type="Pfam" id="PF07685"/>
    </source>
</evidence>
<evidence type="ECO:0000313" key="12">
    <source>
        <dbReference type="Proteomes" id="UP000057158"/>
    </source>
</evidence>
<keyword evidence="3 8" id="KW-0436">Ligase</keyword>
<keyword evidence="6 8" id="KW-0460">Magnesium</keyword>
<dbReference type="InterPro" id="IPR004484">
    <property type="entry name" value="CbiA/CobB_synth"/>
</dbReference>
<dbReference type="GO" id="GO:0009236">
    <property type="term" value="P:cobalamin biosynthetic process"/>
    <property type="evidence" value="ECO:0007669"/>
    <property type="project" value="UniProtKB-UniRule"/>
</dbReference>
<keyword evidence="2 8" id="KW-0169">Cobalamin biosynthesis</keyword>
<sequence>MPPKPIIIAAPSSGSGKTTVALGVMAALKARGLRVAPFKVGPDFIDPGHHAAVCGRSSRNLDGWMCGREWVAGSYARGCRDADLAVIEGVMGLFDGASGEDDAGSTAEIARWLDGRIVLVVDARSQARSVAALVKGFVEFDPRLHFAGVIFNRVGTPRHEELLRQAMASVPGLPPVLGCLPREENLALPERHLGLVMAAEAGLDEAFAARLAAAVEAHLDLDGLLQTGGQVSTPDTSLRSGAPTLPTVRIAVARDEAFCFCYPENLELLQAAGAELVFFSPLHDRALPPEIDGLYLPGGYPELHAGELSENVSLLGEIREAGTAGLPIYAECGGFMLLAESIDGQAMAGLFPGAARMLAKRKALGYRHVELTADSLLGPAGTVARGHEFHYSEMTLPEEVSRIYRLSRRGGEDLGREGYCHGNVLGSYIHLHFGSNPQLAENFVQFCNQGKIHHRGTETQR</sequence>
<evidence type="ECO:0000256" key="1">
    <source>
        <dbReference type="ARBA" id="ARBA00001946"/>
    </source>
</evidence>
<protein>
    <recommendedName>
        <fullName evidence="8">Cobyrinate a,c-diamide synthase</fullName>
        <ecNumber evidence="8">6.3.5.11</ecNumber>
    </recommendedName>
    <alternativeName>
        <fullName evidence="8">Cobyrinic acid a,c-diamide synthetase</fullName>
    </alternativeName>
</protein>
<evidence type="ECO:0000256" key="5">
    <source>
        <dbReference type="ARBA" id="ARBA00022840"/>
    </source>
</evidence>
<name>A0A0M4D7F0_9BACT</name>
<comment type="domain">
    <text evidence="8">Comprises of two domains. The C-terminal domain contains the binding site for glutamine and catalyzes the hydrolysis of this substrate to glutamate and ammonia. The N-terminal domain is anticipated to bind ATP and cobyrinate and catalyzes the ultimate synthesis of the diamide product. The ammonia produced via the glutaminase domain is probably translocated to the adjacent domain via a molecular tunnel, where it reacts with an activated intermediate.</text>
</comment>
<dbReference type="RefSeq" id="WP_053549619.1">
    <property type="nucleotide sequence ID" value="NZ_CP010802.1"/>
</dbReference>
<feature type="active site" description="Nucleophile" evidence="8">
    <location>
        <position position="332"/>
    </location>
</feature>
<accession>A0A0M4D7F0</accession>
<evidence type="ECO:0000256" key="8">
    <source>
        <dbReference type="HAMAP-Rule" id="MF_00027"/>
    </source>
</evidence>
<feature type="site" description="Increases nucleophilicity of active site Cys" evidence="8">
    <location>
        <position position="430"/>
    </location>
</feature>
<keyword evidence="5 8" id="KW-0067">ATP-binding</keyword>
<dbReference type="GO" id="GO:0005524">
    <property type="term" value="F:ATP binding"/>
    <property type="evidence" value="ECO:0007669"/>
    <property type="project" value="UniProtKB-UniRule"/>
</dbReference>
<reference evidence="11 12" key="1">
    <citation type="submission" date="2015-07" db="EMBL/GenBank/DDBJ databases">
        <title>Isolation and Genomic Characterization of a Novel Halophilic Metal-Reducing Deltaproteobacterium from the Deep Subsurface.</title>
        <authorList>
            <person name="Badalamenti J.P."/>
            <person name="Summers Z.M."/>
            <person name="Gralnick J.A."/>
            <person name="Bond D.R."/>
        </authorList>
    </citation>
    <scope>NUCLEOTIDE SEQUENCE [LARGE SCALE GENOMIC DNA]</scope>
    <source>
        <strain evidence="11 12">WTL</strain>
    </source>
</reference>
<proteinExistence type="inferred from homology"/>
<dbReference type="STRING" id="1603606.DSOUD_0617"/>
<dbReference type="InterPro" id="IPR029062">
    <property type="entry name" value="Class_I_gatase-like"/>
</dbReference>
<evidence type="ECO:0000256" key="6">
    <source>
        <dbReference type="ARBA" id="ARBA00022842"/>
    </source>
</evidence>
<dbReference type="Gene3D" id="3.40.50.300">
    <property type="entry name" value="P-loop containing nucleotide triphosphate hydrolases"/>
    <property type="match status" value="2"/>
</dbReference>
<dbReference type="Proteomes" id="UP000057158">
    <property type="component" value="Chromosome"/>
</dbReference>
<dbReference type="PROSITE" id="PS51274">
    <property type="entry name" value="GATASE_COBBQ"/>
    <property type="match status" value="1"/>
</dbReference>
<comment type="similarity">
    <text evidence="8">Belongs to the CobB/CbiA family.</text>
</comment>
<dbReference type="NCBIfam" id="TIGR00379">
    <property type="entry name" value="cobB"/>
    <property type="match status" value="1"/>
</dbReference>
<dbReference type="InterPro" id="IPR011698">
    <property type="entry name" value="GATase_3"/>
</dbReference>
<comment type="pathway">
    <text evidence="8">Cofactor biosynthesis; adenosylcobalamin biosynthesis; cob(II)yrinate a,c-diamide from sirohydrochlorin (anaerobic route): step 10/10.</text>
</comment>
<evidence type="ECO:0000256" key="4">
    <source>
        <dbReference type="ARBA" id="ARBA00022741"/>
    </source>
</evidence>
<evidence type="ECO:0000256" key="2">
    <source>
        <dbReference type="ARBA" id="ARBA00022573"/>
    </source>
</evidence>
<dbReference type="Pfam" id="PF07685">
    <property type="entry name" value="GATase_3"/>
    <property type="match status" value="1"/>
</dbReference>
<dbReference type="PATRIC" id="fig|1603606.3.peg.673"/>
<keyword evidence="12" id="KW-1185">Reference proteome</keyword>
<dbReference type="UniPathway" id="UPA00148">
    <property type="reaction ID" value="UER00231"/>
</dbReference>
<feature type="domain" description="CobQ/CobB/MinD/ParA nucleotide binding" evidence="9">
    <location>
        <begin position="6"/>
        <end position="193"/>
    </location>
</feature>
<comment type="function">
    <text evidence="8">Catalyzes the ATP-dependent amidation of the two carboxylate groups at positions a and c of cobyrinate, using either L-glutamine or ammonia as the nitrogen source.</text>
</comment>
<evidence type="ECO:0000313" key="11">
    <source>
        <dbReference type="EMBL" id="ALC15405.1"/>
    </source>
</evidence>
<dbReference type="InterPro" id="IPR027417">
    <property type="entry name" value="P-loop_NTPase"/>
</dbReference>
<dbReference type="SUPFAM" id="SSF52317">
    <property type="entry name" value="Class I glutamine amidotransferase-like"/>
    <property type="match status" value="1"/>
</dbReference>
<dbReference type="CDD" id="cd05388">
    <property type="entry name" value="CobB_N"/>
    <property type="match status" value="1"/>
</dbReference>
<dbReference type="EC" id="6.3.5.11" evidence="8"/>
<dbReference type="PROSITE" id="PS51273">
    <property type="entry name" value="GATASE_TYPE_1"/>
    <property type="match status" value="1"/>
</dbReference>
<evidence type="ECO:0000259" key="9">
    <source>
        <dbReference type="Pfam" id="PF01656"/>
    </source>
</evidence>
<evidence type="ECO:0000256" key="7">
    <source>
        <dbReference type="ARBA" id="ARBA00022962"/>
    </source>
</evidence>
<gene>
    <name evidence="8 11" type="primary">cbiA</name>
    <name evidence="11" type="ORF">DSOUD_0617</name>
</gene>
<dbReference type="InterPro" id="IPR002586">
    <property type="entry name" value="CobQ/CobB/MinD/ParA_Nub-bd_dom"/>
</dbReference>
<dbReference type="KEGG" id="des:DSOUD_0617"/>
<keyword evidence="7 8" id="KW-0315">Glutamine amidotransferase</keyword>
<dbReference type="PANTHER" id="PTHR43873">
    <property type="entry name" value="COBYRINATE A,C-DIAMIDE SYNTHASE"/>
    <property type="match status" value="1"/>
</dbReference>
<dbReference type="GO" id="GO:0042242">
    <property type="term" value="F:cobyrinic acid a,c-diamide synthase activity"/>
    <property type="evidence" value="ECO:0007669"/>
    <property type="project" value="UniProtKB-UniRule"/>
</dbReference>
<comment type="cofactor">
    <cofactor evidence="1 8">
        <name>Mg(2+)</name>
        <dbReference type="ChEBI" id="CHEBI:18420"/>
    </cofactor>
</comment>
<dbReference type="SUPFAM" id="SSF52540">
    <property type="entry name" value="P-loop containing nucleoside triphosphate hydrolases"/>
    <property type="match status" value="1"/>
</dbReference>
<organism evidence="11 12">
    <name type="scientific">Desulfuromonas soudanensis</name>
    <dbReference type="NCBI Taxonomy" id="1603606"/>
    <lineage>
        <taxon>Bacteria</taxon>
        <taxon>Pseudomonadati</taxon>
        <taxon>Thermodesulfobacteriota</taxon>
        <taxon>Desulfuromonadia</taxon>
        <taxon>Desulfuromonadales</taxon>
        <taxon>Desulfuromonadaceae</taxon>
        <taxon>Desulfuromonas</taxon>
    </lineage>
</organism>
<keyword evidence="4 8" id="KW-0547">Nucleotide-binding</keyword>
<comment type="miscellaneous">
    <text evidence="8">The a and c carboxylates of cobyrinate are activated for nucleophilic attack via formation of a phosphorylated intermediate by ATP. CbiA catalyzes first the amidation of the c-carboxylate, and then that of the a-carboxylate.</text>
</comment>
<comment type="catalytic activity">
    <reaction evidence="8">
        <text>cob(II)yrinate + 2 L-glutamine + 2 ATP + 2 H2O = cob(II)yrinate a,c diamide + 2 L-glutamate + 2 ADP + 2 phosphate + 2 H(+)</text>
        <dbReference type="Rhea" id="RHEA:26289"/>
        <dbReference type="ChEBI" id="CHEBI:15377"/>
        <dbReference type="ChEBI" id="CHEBI:15378"/>
        <dbReference type="ChEBI" id="CHEBI:29985"/>
        <dbReference type="ChEBI" id="CHEBI:30616"/>
        <dbReference type="ChEBI" id="CHEBI:43474"/>
        <dbReference type="ChEBI" id="CHEBI:58359"/>
        <dbReference type="ChEBI" id="CHEBI:58537"/>
        <dbReference type="ChEBI" id="CHEBI:58894"/>
        <dbReference type="ChEBI" id="CHEBI:456216"/>
        <dbReference type="EC" id="6.3.5.11"/>
    </reaction>
</comment>
<dbReference type="HAMAP" id="MF_00027">
    <property type="entry name" value="CobB_CbiA"/>
    <property type="match status" value="1"/>
</dbReference>
<feature type="domain" description="CobB/CobQ-like glutamine amidotransferase" evidence="10">
    <location>
        <begin position="249"/>
        <end position="436"/>
    </location>
</feature>
<dbReference type="OrthoDB" id="9764035at2"/>
<dbReference type="Pfam" id="PF01656">
    <property type="entry name" value="CbiA"/>
    <property type="match status" value="1"/>
</dbReference>
<dbReference type="EMBL" id="CP010802">
    <property type="protein sequence ID" value="ALC15405.1"/>
    <property type="molecule type" value="Genomic_DNA"/>
</dbReference>
<dbReference type="CDD" id="cd03130">
    <property type="entry name" value="GATase1_CobB"/>
    <property type="match status" value="1"/>
</dbReference>